<evidence type="ECO:0000313" key="5">
    <source>
        <dbReference type="EMBL" id="QAT86525.1"/>
    </source>
</evidence>
<proteinExistence type="predicted"/>
<dbReference type="InterPro" id="IPR014001">
    <property type="entry name" value="Helicase_ATP-bd"/>
</dbReference>
<evidence type="ECO:0000256" key="2">
    <source>
        <dbReference type="SAM" id="MobiDB-lite"/>
    </source>
</evidence>
<dbReference type="InterPro" id="IPR001650">
    <property type="entry name" value="Helicase_C-like"/>
</dbReference>
<evidence type="ECO:0000259" key="3">
    <source>
        <dbReference type="PROSITE" id="PS51192"/>
    </source>
</evidence>
<dbReference type="InterPro" id="IPR027417">
    <property type="entry name" value="P-loop_NTPase"/>
</dbReference>
<dbReference type="GO" id="GO:0016787">
    <property type="term" value="F:hydrolase activity"/>
    <property type="evidence" value="ECO:0007669"/>
    <property type="project" value="UniProtKB-KW"/>
</dbReference>
<feature type="domain" description="Helicase ATP-binding" evidence="3">
    <location>
        <begin position="419"/>
        <end position="598"/>
    </location>
</feature>
<dbReference type="Proteomes" id="UP000288758">
    <property type="component" value="Chromosome"/>
</dbReference>
<dbReference type="Pfam" id="PF00176">
    <property type="entry name" value="SNF2-rel_dom"/>
    <property type="match status" value="1"/>
</dbReference>
<dbReference type="Gene3D" id="3.40.50.300">
    <property type="entry name" value="P-loop containing nucleotide triphosphate hydrolases"/>
    <property type="match status" value="1"/>
</dbReference>
<dbReference type="InterPro" id="IPR049730">
    <property type="entry name" value="SNF2/RAD54-like_C"/>
</dbReference>
<organism evidence="5 6">
    <name type="scientific">Corallococcus coralloides</name>
    <name type="common">Myxococcus coralloides</name>
    <dbReference type="NCBI Taxonomy" id="184914"/>
    <lineage>
        <taxon>Bacteria</taxon>
        <taxon>Pseudomonadati</taxon>
        <taxon>Myxococcota</taxon>
        <taxon>Myxococcia</taxon>
        <taxon>Myxococcales</taxon>
        <taxon>Cystobacterineae</taxon>
        <taxon>Myxococcaceae</taxon>
        <taxon>Corallococcus</taxon>
    </lineage>
</organism>
<dbReference type="GO" id="GO:0006281">
    <property type="term" value="P:DNA repair"/>
    <property type="evidence" value="ECO:0007669"/>
    <property type="project" value="TreeGrafter"/>
</dbReference>
<dbReference type="PANTHER" id="PTHR45766">
    <property type="entry name" value="DNA ANNEALING HELICASE AND ENDONUCLEASE ZRANB3 FAMILY MEMBER"/>
    <property type="match status" value="1"/>
</dbReference>
<dbReference type="Gene3D" id="3.40.50.10810">
    <property type="entry name" value="Tandem AAA-ATPase domain"/>
    <property type="match status" value="1"/>
</dbReference>
<dbReference type="InterPro" id="IPR000330">
    <property type="entry name" value="SNF2_N"/>
</dbReference>
<dbReference type="EMBL" id="CP034669">
    <property type="protein sequence ID" value="QAT86525.1"/>
    <property type="molecule type" value="Genomic_DNA"/>
</dbReference>
<dbReference type="PROSITE" id="PS51194">
    <property type="entry name" value="HELICASE_CTER"/>
    <property type="match status" value="1"/>
</dbReference>
<feature type="region of interest" description="Disordered" evidence="2">
    <location>
        <begin position="898"/>
        <end position="924"/>
    </location>
</feature>
<dbReference type="RefSeq" id="WP_128798082.1">
    <property type="nucleotide sequence ID" value="NZ_CP034669.1"/>
</dbReference>
<dbReference type="GO" id="GO:0005524">
    <property type="term" value="F:ATP binding"/>
    <property type="evidence" value="ECO:0007669"/>
    <property type="project" value="InterPro"/>
</dbReference>
<evidence type="ECO:0000313" key="6">
    <source>
        <dbReference type="Proteomes" id="UP000288758"/>
    </source>
</evidence>
<evidence type="ECO:0000256" key="1">
    <source>
        <dbReference type="ARBA" id="ARBA00022801"/>
    </source>
</evidence>
<dbReference type="InterPro" id="IPR038718">
    <property type="entry name" value="SNF2-like_sf"/>
</dbReference>
<dbReference type="SUPFAM" id="SSF52540">
    <property type="entry name" value="P-loop containing nucleoside triphosphate hydrolases"/>
    <property type="match status" value="1"/>
</dbReference>
<gene>
    <name evidence="5" type="ORF">EJ065_4985</name>
</gene>
<protein>
    <submittedName>
        <fullName evidence="5">Uncharacterized protein</fullName>
    </submittedName>
</protein>
<feature type="domain" description="Helicase C-terminal" evidence="4">
    <location>
        <begin position="995"/>
        <end position="1213"/>
    </location>
</feature>
<dbReference type="SMART" id="SM00490">
    <property type="entry name" value="HELICc"/>
    <property type="match status" value="1"/>
</dbReference>
<name>A0A410RX76_CORCK</name>
<keyword evidence="1" id="KW-0378">Hydrolase</keyword>
<dbReference type="CDD" id="cd18793">
    <property type="entry name" value="SF2_C_SNF"/>
    <property type="match status" value="1"/>
</dbReference>
<dbReference type="SMART" id="SM00487">
    <property type="entry name" value="DEXDc"/>
    <property type="match status" value="1"/>
</dbReference>
<dbReference type="Pfam" id="PF00271">
    <property type="entry name" value="Helicase_C"/>
    <property type="match status" value="1"/>
</dbReference>
<dbReference type="PROSITE" id="PS51192">
    <property type="entry name" value="HELICASE_ATP_BIND_1"/>
    <property type="match status" value="1"/>
</dbReference>
<reference evidence="5 6" key="1">
    <citation type="submission" date="2018-12" db="EMBL/GenBank/DDBJ databases">
        <title>Complete Genome Sequence of the Corallopyronin A producing Myxobacterium Corallococcus coralloides B035.</title>
        <authorList>
            <person name="Bouhired S.M."/>
            <person name="Rupp O."/>
            <person name="Blom J."/>
            <person name="Schaeberle T.F."/>
            <person name="Kehraus S."/>
            <person name="Schiefer A."/>
            <person name="Pfarr K."/>
            <person name="Goesmann A."/>
            <person name="Hoerauf A."/>
            <person name="Koenig G.M."/>
        </authorList>
    </citation>
    <scope>NUCLEOTIDE SEQUENCE [LARGE SCALE GENOMIC DNA]</scope>
    <source>
        <strain evidence="5 6">B035</strain>
    </source>
</reference>
<accession>A0A410RX76</accession>
<dbReference type="GO" id="GO:0031297">
    <property type="term" value="P:replication fork processing"/>
    <property type="evidence" value="ECO:0007669"/>
    <property type="project" value="TreeGrafter"/>
</dbReference>
<dbReference type="PANTHER" id="PTHR45766:SF6">
    <property type="entry name" value="SWI_SNF-RELATED MATRIX-ASSOCIATED ACTIN-DEPENDENT REGULATOR OF CHROMATIN SUBFAMILY A-LIKE PROTEIN 1"/>
    <property type="match status" value="1"/>
</dbReference>
<evidence type="ECO:0000259" key="4">
    <source>
        <dbReference type="PROSITE" id="PS51194"/>
    </source>
</evidence>
<sequence>MTGATLTTNERRLEPTSALREIARAERFDVRLRFGSTVEASRYLRALTSLLSGASTRVTATLTTGAPREDLTAEEIAERLARGAIHQLRFALRLGEHAIAVELALLASEPGGVAIRAPFTSGPATSRLWLQSDADVLAPIPLLALPTTAEGVAVDAAHALVGLALRCGGFEDAEFTGEHPLTWNTTKSNDAARPVRSTLRDAVWSTATSEGAVALWVNGLAPASKPRAPEAGWWEQYDVLTRSPREALSELHAHLAEHFDIPFTWAIVDKTAAPEGTFVVPPEASGIARLVPEANLVIVAVDLEQPASLVAEMLLHLCAHLTLGHVRPGDAWGHWDTQASLSPTPHRQWDREARAFVDAHFARPVRRVSSLEECNPREKAWLVLLDHIGRMVGQQRTLHAATERYQAAAYQRQAAQRLVAQIEEYGGAMLCDGVGLGKTYVATTVAVHYANQWRDQLADMKRSATDDPFRITVLSPNSVVSTWQREAIAPLAAHGVPLATIRVVSHSKLSRIVPSSDILTRGRGGMSDMEHLLLSDLVVVDEAHNFRSVGARRTTVLRDLLRLQPRKDLRRKVLLLTATPVNNSLEDLRQQAALMFGKPLYLNDNLTPDKYRTRVFKDVEERVVKATKGKGAADVAALLIHGDASAKFAYAPDFRDDVQFGVQVPRVGDYLKEQEKRLTAQQAAVRAAIQSGQPPAEAPARIAGELLDRIVVQRSRALCKQIEREQGSNARLLFRPDAVTPEKLVYEDVYDDTRDVLARFLPLFEVEGEATEKDTPPLSLKVYMWADVRDGIRDAGEVSSVVGLQRVLVLKRLESSPVAFLITLLRLLALHAHRLKQLGELCREVGDKKREKTLAAELADLIDAVKPVERERIDALLTGGKAKARGNDLLERWSGAHSARAAADSDDPPPPQFELFGRDDDKSSEHKEQLDRLWNLREHLTRDLATLLRVAPGLADIVFGRFAQSDWPQRFINGGQEVDWPKSAAWAMRIVADGKLRRLVARLLRARAEGQKVIVFSQFTDTLAYVDSVLRAAQSLSRQEWALVTGLLGADVGRPVRHEDVLAIVERSAVVSGETEDRDAVIHAFAPFYRLGPSRPRLPGASVFEQQQLDALWTNGWTQALKQPTDVLFATDVLAEGVNLQDAALLINFDVHWNPVRMIQRAGRIDRRLNPAIEEATSFPDLEALARDLGVQPPRYWWHAHVGAAPVTVNLLLPDELEAELQLRERIANKTLAIDFTLGLEQGTGAEADWMAEYRYQGISALNAWQGDRAIEQIAGYQQRLRRLMNERGIDAEWLAAWNGWLREVGGRHDDRILAWAQLGRKGGETTVYTRQLQPRLVDGVPHWLWTTAKPADSLLNFWLALDSKTFPAPTRTGLPFSEDASRPIAAEDLLAASRRLVDEDTALEDLGDMRRPLLQGASAISAGFLGAEPDRRAIAVSGFRLLQLRVLDEAAPVRPSEEA</sequence>